<evidence type="ECO:0000259" key="1">
    <source>
        <dbReference type="PROSITE" id="PS51671"/>
    </source>
</evidence>
<feature type="domain" description="ACT" evidence="1">
    <location>
        <begin position="4"/>
        <end position="80"/>
    </location>
</feature>
<protein>
    <submittedName>
        <fullName evidence="2">Amino acid-binding protein</fullName>
    </submittedName>
</protein>
<dbReference type="InterPro" id="IPR045865">
    <property type="entry name" value="ACT-like_dom_sf"/>
</dbReference>
<accession>A0A7X2TNV6</accession>
<dbReference type="Proteomes" id="UP000466864">
    <property type="component" value="Unassembled WGS sequence"/>
</dbReference>
<gene>
    <name evidence="2" type="ORF">FYJ60_03195</name>
</gene>
<dbReference type="AlphaFoldDB" id="A0A7X2TNV6"/>
<dbReference type="SUPFAM" id="SSF55021">
    <property type="entry name" value="ACT-like"/>
    <property type="match status" value="2"/>
</dbReference>
<keyword evidence="3" id="KW-1185">Reference proteome</keyword>
<reference evidence="2 3" key="1">
    <citation type="submission" date="2019-08" db="EMBL/GenBank/DDBJ databases">
        <title>In-depth cultivation of the pig gut microbiome towards novel bacterial diversity and tailored functional studies.</title>
        <authorList>
            <person name="Wylensek D."/>
            <person name="Hitch T.C.A."/>
            <person name="Clavel T."/>
        </authorList>
    </citation>
    <scope>NUCLEOTIDE SEQUENCE [LARGE SCALE GENOMIC DNA]</scope>
    <source>
        <strain evidence="2 3">Oil+RF-744-WCA-WT-13</strain>
    </source>
</reference>
<dbReference type="PANTHER" id="PTHR40099:SF1">
    <property type="entry name" value="ACETOLACTATE SYNTHASE, SMALL SUBUNIT"/>
    <property type="match status" value="1"/>
</dbReference>
<dbReference type="PANTHER" id="PTHR40099">
    <property type="entry name" value="ACETOLACTATE SYNTHASE, SMALL SUBUNIT"/>
    <property type="match status" value="1"/>
</dbReference>
<sequence>MIAQISIFAENRKGAMRKLTDVLGNAGIDIIALVTNDSAEFGIVRMIVSDPALAEKRLAQSGYMVHKDLVMAVDLEDRPGGLNRLLASIDESNTNIDYLYISYDRALSVPIAVIHSGDLEELEQCLKNQGYHVRSTGNFI</sequence>
<dbReference type="InterPro" id="IPR002912">
    <property type="entry name" value="ACT_dom"/>
</dbReference>
<proteinExistence type="predicted"/>
<dbReference type="InterPro" id="IPR045739">
    <property type="entry name" value="ACT_dom_pair"/>
</dbReference>
<name>A0A7X2TNV6_9FIRM</name>
<dbReference type="RefSeq" id="WP_154457142.1">
    <property type="nucleotide sequence ID" value="NZ_VUMV01000002.1"/>
</dbReference>
<dbReference type="Pfam" id="PF19571">
    <property type="entry name" value="ACT_8"/>
    <property type="match status" value="1"/>
</dbReference>
<evidence type="ECO:0000313" key="3">
    <source>
        <dbReference type="Proteomes" id="UP000466864"/>
    </source>
</evidence>
<dbReference type="Gene3D" id="3.30.2130.10">
    <property type="entry name" value="VC0802-like"/>
    <property type="match status" value="1"/>
</dbReference>
<dbReference type="EMBL" id="VUMV01000002">
    <property type="protein sequence ID" value="MST81323.1"/>
    <property type="molecule type" value="Genomic_DNA"/>
</dbReference>
<dbReference type="PROSITE" id="PS51671">
    <property type="entry name" value="ACT"/>
    <property type="match status" value="1"/>
</dbReference>
<evidence type="ECO:0000313" key="2">
    <source>
        <dbReference type="EMBL" id="MST81323.1"/>
    </source>
</evidence>
<comment type="caution">
    <text evidence="2">The sequence shown here is derived from an EMBL/GenBank/DDBJ whole genome shotgun (WGS) entry which is preliminary data.</text>
</comment>
<organism evidence="2 3">
    <name type="scientific">Bilifractor porci</name>
    <dbReference type="NCBI Taxonomy" id="2606636"/>
    <lineage>
        <taxon>Bacteria</taxon>
        <taxon>Bacillati</taxon>
        <taxon>Bacillota</taxon>
        <taxon>Clostridia</taxon>
        <taxon>Lachnospirales</taxon>
        <taxon>Lachnospiraceae</taxon>
        <taxon>Bilifractor</taxon>
    </lineage>
</organism>